<evidence type="ECO:0000256" key="11">
    <source>
        <dbReference type="SAM" id="MobiDB-lite"/>
    </source>
</evidence>
<evidence type="ECO:0000256" key="9">
    <source>
        <dbReference type="ARBA" id="ARBA00042542"/>
    </source>
</evidence>
<evidence type="ECO:0000256" key="6">
    <source>
        <dbReference type="ARBA" id="ARBA00023136"/>
    </source>
</evidence>
<evidence type="ECO:0000256" key="7">
    <source>
        <dbReference type="ARBA" id="ARBA00034634"/>
    </source>
</evidence>
<dbReference type="Pfam" id="PF02535">
    <property type="entry name" value="Zip"/>
    <property type="match status" value="1"/>
</dbReference>
<evidence type="ECO:0000256" key="3">
    <source>
        <dbReference type="ARBA" id="ARBA00022692"/>
    </source>
</evidence>
<keyword evidence="4" id="KW-0406">Ion transport</keyword>
<organism evidence="13 14">
    <name type="scientific">Labeo rohita</name>
    <name type="common">Indian major carp</name>
    <name type="synonym">Cyprinus rohita</name>
    <dbReference type="NCBI Taxonomy" id="84645"/>
    <lineage>
        <taxon>Eukaryota</taxon>
        <taxon>Metazoa</taxon>
        <taxon>Chordata</taxon>
        <taxon>Craniata</taxon>
        <taxon>Vertebrata</taxon>
        <taxon>Euteleostomi</taxon>
        <taxon>Actinopterygii</taxon>
        <taxon>Neopterygii</taxon>
        <taxon>Teleostei</taxon>
        <taxon>Ostariophysi</taxon>
        <taxon>Cypriniformes</taxon>
        <taxon>Cyprinidae</taxon>
        <taxon>Labeoninae</taxon>
        <taxon>Labeonini</taxon>
        <taxon>Labeo</taxon>
    </lineage>
</organism>
<protein>
    <recommendedName>
        <fullName evidence="8">Zinc transporter ZIP13</fullName>
    </recommendedName>
    <alternativeName>
        <fullName evidence="9">Solute carrier family 39 member 13</fullName>
    </alternativeName>
    <alternativeName>
        <fullName evidence="10">Zrt- and Irt-like protein 13</fullName>
    </alternativeName>
</protein>
<evidence type="ECO:0000256" key="8">
    <source>
        <dbReference type="ARBA" id="ARBA00040592"/>
    </source>
</evidence>
<gene>
    <name evidence="13" type="ORF">H4Q32_001543</name>
</gene>
<comment type="caution">
    <text evidence="13">The sequence shown here is derived from an EMBL/GenBank/DDBJ whole genome shotgun (WGS) entry which is preliminary data.</text>
</comment>
<evidence type="ECO:0000313" key="13">
    <source>
        <dbReference type="EMBL" id="KAI2662634.1"/>
    </source>
</evidence>
<evidence type="ECO:0000313" key="14">
    <source>
        <dbReference type="Proteomes" id="UP000830375"/>
    </source>
</evidence>
<feature type="transmembrane region" description="Helical" evidence="12">
    <location>
        <begin position="144"/>
        <end position="167"/>
    </location>
</feature>
<dbReference type="Proteomes" id="UP000830375">
    <property type="component" value="Unassembled WGS sequence"/>
</dbReference>
<evidence type="ECO:0000256" key="2">
    <source>
        <dbReference type="ARBA" id="ARBA00006939"/>
    </source>
</evidence>
<evidence type="ECO:0000256" key="5">
    <source>
        <dbReference type="ARBA" id="ARBA00022989"/>
    </source>
</evidence>
<comment type="catalytic activity">
    <reaction evidence="7">
        <text>Zn(2+)(in) = Zn(2+)(out)</text>
        <dbReference type="Rhea" id="RHEA:29351"/>
        <dbReference type="ChEBI" id="CHEBI:29105"/>
    </reaction>
</comment>
<feature type="region of interest" description="Disordered" evidence="11">
    <location>
        <begin position="230"/>
        <end position="273"/>
    </location>
</feature>
<sequence length="416" mass="44436">MMVNYLQTIFNNYRREIGSLSAAVLLLFYTAVPGWQGQAGVKTVGISAGLFSRVGSDYLKVPYMFLPSALRRSGLMSAGPEKPVWAFAVLLLGAALLASSLGGKMMAQTAVAQAKTAPAGPGPWCIKDLLDLQYLDELFSMDNLDVWFCSLVGSIAVGLSGIFPLLVIPIEAGTTLKTEAGCQKLKKLLSFAIGGLLGTIIQGLWVIGGLLSFLILEKVFPDDSDPESKAACQRTKSSSTDLGSEVSVSPQTNGICSNNNSDSKPKTDISPYTEPKKIKTSGYLNLLANCIDNFTHGLAVAGSFLVSRKVGFLTTFAILLHEIPHEVGDFAILLRAGFDRWKAARMQLSTALGGVLGAENATAWILPFTSGGFLYIALVNVVPDLLQETNPRNSFLQVLLLFSGIAVMALLSVIME</sequence>
<dbReference type="PANTHER" id="PTHR16950:SF16">
    <property type="entry name" value="ZINC TRANSPORTER ZIP13"/>
    <property type="match status" value="1"/>
</dbReference>
<evidence type="ECO:0000256" key="10">
    <source>
        <dbReference type="ARBA" id="ARBA00042972"/>
    </source>
</evidence>
<feature type="transmembrane region" description="Helical" evidence="12">
    <location>
        <begin position="188"/>
        <end position="216"/>
    </location>
</feature>
<evidence type="ECO:0000256" key="12">
    <source>
        <dbReference type="SAM" id="Phobius"/>
    </source>
</evidence>
<keyword evidence="5 12" id="KW-1133">Transmembrane helix</keyword>
<keyword evidence="6 12" id="KW-0472">Membrane</keyword>
<keyword evidence="4" id="KW-0862">Zinc</keyword>
<keyword evidence="4" id="KW-0864">Zinc transport</keyword>
<feature type="transmembrane region" description="Helical" evidence="12">
    <location>
        <begin position="361"/>
        <end position="382"/>
    </location>
</feature>
<dbReference type="PANTHER" id="PTHR16950">
    <property type="entry name" value="ZINC TRANSPORTER SLC39A7 HISTIDINE-RICH MEMBRANE PROTEIN KE4"/>
    <property type="match status" value="1"/>
</dbReference>
<comment type="subcellular location">
    <subcellularLocation>
        <location evidence="1">Membrane</location>
        <topology evidence="1">Multi-pass membrane protein</topology>
    </subcellularLocation>
</comment>
<accession>A0ABQ8MID1</accession>
<comment type="similarity">
    <text evidence="2">Belongs to the ZIP transporter (TC 2.A.5) family.</text>
</comment>
<keyword evidence="4" id="KW-0813">Transport</keyword>
<keyword evidence="3 12" id="KW-0812">Transmembrane</keyword>
<feature type="transmembrane region" description="Helical" evidence="12">
    <location>
        <begin position="394"/>
        <end position="415"/>
    </location>
</feature>
<proteinExistence type="inferred from homology"/>
<name>A0ABQ8MID1_LABRO</name>
<dbReference type="InterPro" id="IPR003689">
    <property type="entry name" value="ZIP"/>
</dbReference>
<evidence type="ECO:0000256" key="4">
    <source>
        <dbReference type="ARBA" id="ARBA00022906"/>
    </source>
</evidence>
<reference evidence="13 14" key="1">
    <citation type="submission" date="2022-01" db="EMBL/GenBank/DDBJ databases">
        <title>A high-quality chromosome-level genome assembly of rohu carp, Labeo rohita.</title>
        <authorList>
            <person name="Arick M.A. II"/>
            <person name="Hsu C.-Y."/>
            <person name="Magbanua Z."/>
            <person name="Pechanova O."/>
            <person name="Grover C."/>
            <person name="Miller E."/>
            <person name="Thrash A."/>
            <person name="Ezzel L."/>
            <person name="Alam S."/>
            <person name="Benzie J."/>
            <person name="Hamilton M."/>
            <person name="Karsi A."/>
            <person name="Lawrence M.L."/>
            <person name="Peterson D.G."/>
        </authorList>
    </citation>
    <scope>NUCLEOTIDE SEQUENCE [LARGE SCALE GENOMIC DNA]</scope>
    <source>
        <strain evidence="14">BAU-BD-2019</strain>
        <tissue evidence="13">Blood</tissue>
    </source>
</reference>
<dbReference type="EMBL" id="JACTAM010000007">
    <property type="protein sequence ID" value="KAI2662634.1"/>
    <property type="molecule type" value="Genomic_DNA"/>
</dbReference>
<feature type="transmembrane region" description="Helical" evidence="12">
    <location>
        <begin position="84"/>
        <end position="102"/>
    </location>
</feature>
<evidence type="ECO:0000256" key="1">
    <source>
        <dbReference type="ARBA" id="ARBA00004141"/>
    </source>
</evidence>
<feature type="compositionally biased region" description="Polar residues" evidence="11">
    <location>
        <begin position="234"/>
        <end position="262"/>
    </location>
</feature>
<keyword evidence="14" id="KW-1185">Reference proteome</keyword>